<comment type="caution">
    <text evidence="2">The sequence shown here is derived from an EMBL/GenBank/DDBJ whole genome shotgun (WGS) entry which is preliminary data.</text>
</comment>
<evidence type="ECO:0000256" key="1">
    <source>
        <dbReference type="SAM" id="Phobius"/>
    </source>
</evidence>
<keyword evidence="1" id="KW-1133">Transmembrane helix</keyword>
<dbReference type="RefSeq" id="WP_051624804.1">
    <property type="nucleotide sequence ID" value="NZ_ARYL01000016.1"/>
</dbReference>
<reference evidence="2 3" key="1">
    <citation type="journal article" date="2014" name="Antonie Van Leeuwenhoek">
        <title>Hyphomonas beringensis sp. nov. and Hyphomonas chukchiensis sp. nov., isolated from surface seawater of the Bering Sea and Chukchi Sea.</title>
        <authorList>
            <person name="Li C."/>
            <person name="Lai Q."/>
            <person name="Li G."/>
            <person name="Dong C."/>
            <person name="Wang J."/>
            <person name="Liao Y."/>
            <person name="Shao Z."/>
        </authorList>
    </citation>
    <scope>NUCLEOTIDE SEQUENCE [LARGE SCALE GENOMIC DNA]</scope>
    <source>
        <strain evidence="2 3">SCH89</strain>
    </source>
</reference>
<sequence>MQIGEVISLVVLGAYAVLGAMTMLSPGWMARIVRLVEDPDPERPGGFSEFRATFGGLFMFSHMMTAALLLTVSQSEVNVLSVLVVLPLAAGWIGAAFGRTLSLVLDKQKNRGSGMIPVWIPMEFLSGLAIAAPILQFMG</sequence>
<evidence type="ECO:0000313" key="2">
    <source>
        <dbReference type="EMBL" id="KDA02201.1"/>
    </source>
</evidence>
<keyword evidence="1" id="KW-0812">Transmembrane</keyword>
<gene>
    <name evidence="2" type="ORF">HOC_11578</name>
</gene>
<keyword evidence="1" id="KW-0472">Membrane</keyword>
<organism evidence="2 3">
    <name type="scientific">Hyphomonas oceanitis SCH89</name>
    <dbReference type="NCBI Taxonomy" id="1280953"/>
    <lineage>
        <taxon>Bacteria</taxon>
        <taxon>Pseudomonadati</taxon>
        <taxon>Pseudomonadota</taxon>
        <taxon>Alphaproteobacteria</taxon>
        <taxon>Hyphomonadales</taxon>
        <taxon>Hyphomonadaceae</taxon>
        <taxon>Hyphomonas</taxon>
    </lineage>
</organism>
<feature type="transmembrane region" description="Helical" evidence="1">
    <location>
        <begin position="77"/>
        <end position="97"/>
    </location>
</feature>
<evidence type="ECO:0008006" key="4">
    <source>
        <dbReference type="Google" id="ProtNLM"/>
    </source>
</evidence>
<evidence type="ECO:0000313" key="3">
    <source>
        <dbReference type="Proteomes" id="UP000024942"/>
    </source>
</evidence>
<name>A0A059G5V2_9PROT</name>
<dbReference type="OrthoDB" id="9808658at2"/>
<feature type="transmembrane region" description="Helical" evidence="1">
    <location>
        <begin position="50"/>
        <end position="71"/>
    </location>
</feature>
<protein>
    <recommendedName>
        <fullName evidence="4">DUF4345 domain-containing protein</fullName>
    </recommendedName>
</protein>
<feature type="transmembrane region" description="Helical" evidence="1">
    <location>
        <begin position="118"/>
        <end position="138"/>
    </location>
</feature>
<dbReference type="AlphaFoldDB" id="A0A059G5V2"/>
<accession>A0A059G5V2</accession>
<dbReference type="PATRIC" id="fig|1280953.3.peg.2334"/>
<proteinExistence type="predicted"/>
<dbReference type="Proteomes" id="UP000024942">
    <property type="component" value="Unassembled WGS sequence"/>
</dbReference>
<dbReference type="eggNOG" id="ENOG50302QF">
    <property type="taxonomic scope" value="Bacteria"/>
</dbReference>
<dbReference type="STRING" id="1280953.HOC_11578"/>
<dbReference type="EMBL" id="ARYL01000016">
    <property type="protein sequence ID" value="KDA02201.1"/>
    <property type="molecule type" value="Genomic_DNA"/>
</dbReference>
<keyword evidence="3" id="KW-1185">Reference proteome</keyword>
<feature type="transmembrane region" description="Helical" evidence="1">
    <location>
        <begin position="6"/>
        <end position="29"/>
    </location>
</feature>